<dbReference type="InterPro" id="IPR050647">
    <property type="entry name" value="Plant_LRR-RLKs"/>
</dbReference>
<evidence type="ECO:0008006" key="7">
    <source>
        <dbReference type="Google" id="ProtNLM"/>
    </source>
</evidence>
<feature type="chain" id="PRO_5031270552" description="Calmodulin" evidence="5">
    <location>
        <begin position="28"/>
        <end position="495"/>
    </location>
</feature>
<dbReference type="Pfam" id="PF00560">
    <property type="entry name" value="LRR_1"/>
    <property type="match status" value="1"/>
</dbReference>
<evidence type="ECO:0000256" key="1">
    <source>
        <dbReference type="ARBA" id="ARBA00022614"/>
    </source>
</evidence>
<keyword evidence="2" id="KW-0677">Repeat</keyword>
<evidence type="ECO:0000256" key="4">
    <source>
        <dbReference type="ARBA" id="ARBA00022840"/>
    </source>
</evidence>
<dbReference type="InterPro" id="IPR001611">
    <property type="entry name" value="Leu-rich_rpt"/>
</dbReference>
<proteinExistence type="predicted"/>
<dbReference type="EMBL" id="HBFR01013563">
    <property type="protein sequence ID" value="CAD8882677.1"/>
    <property type="molecule type" value="Transcribed_RNA"/>
</dbReference>
<dbReference type="PANTHER" id="PTHR48056:SF81">
    <property type="entry name" value="RECEPTOR PROTEIN-TYROSINE KINASE CEPR1"/>
    <property type="match status" value="1"/>
</dbReference>
<evidence type="ECO:0000256" key="5">
    <source>
        <dbReference type="SAM" id="SignalP"/>
    </source>
</evidence>
<gene>
    <name evidence="6" type="ORF">CHYS00102_LOCUS9872</name>
</gene>
<dbReference type="PANTHER" id="PTHR48056">
    <property type="entry name" value="LRR RECEPTOR-LIKE SERINE/THREONINE-PROTEIN KINASE-RELATED"/>
    <property type="match status" value="1"/>
</dbReference>
<keyword evidence="4" id="KW-0067">ATP-binding</keyword>
<dbReference type="SUPFAM" id="SSF52058">
    <property type="entry name" value="L domain-like"/>
    <property type="match status" value="1"/>
</dbReference>
<name>A0A7S1BEJ6_9STRA</name>
<evidence type="ECO:0000256" key="2">
    <source>
        <dbReference type="ARBA" id="ARBA00022737"/>
    </source>
</evidence>
<evidence type="ECO:0000313" key="6">
    <source>
        <dbReference type="EMBL" id="CAD8882677.1"/>
    </source>
</evidence>
<keyword evidence="1" id="KW-0433">Leucine-rich repeat</keyword>
<dbReference type="InterPro" id="IPR032675">
    <property type="entry name" value="LRR_dom_sf"/>
</dbReference>
<dbReference type="FunFam" id="3.80.10.10:FF:000383">
    <property type="entry name" value="Leucine-rich repeat receptor protein kinase EMS1"/>
    <property type="match status" value="1"/>
</dbReference>
<protein>
    <recommendedName>
        <fullName evidence="7">Calmodulin</fullName>
    </recommendedName>
</protein>
<keyword evidence="5" id="KW-0732">Signal</keyword>
<dbReference type="AlphaFoldDB" id="A0A7S1BEJ6"/>
<feature type="signal peptide" evidence="5">
    <location>
        <begin position="1"/>
        <end position="27"/>
    </location>
</feature>
<accession>A0A7S1BEJ6</accession>
<organism evidence="6">
    <name type="scientific">Corethron hystrix</name>
    <dbReference type="NCBI Taxonomy" id="216773"/>
    <lineage>
        <taxon>Eukaryota</taxon>
        <taxon>Sar</taxon>
        <taxon>Stramenopiles</taxon>
        <taxon>Ochrophyta</taxon>
        <taxon>Bacillariophyta</taxon>
        <taxon>Coscinodiscophyceae</taxon>
        <taxon>Corethrophycidae</taxon>
        <taxon>Corethrales</taxon>
        <taxon>Corethraceae</taxon>
        <taxon>Corethron</taxon>
    </lineage>
</organism>
<evidence type="ECO:0000256" key="3">
    <source>
        <dbReference type="ARBA" id="ARBA00022741"/>
    </source>
</evidence>
<dbReference type="Gene3D" id="3.80.10.10">
    <property type="entry name" value="Ribonuclease Inhibitor"/>
    <property type="match status" value="1"/>
</dbReference>
<keyword evidence="3" id="KW-0547">Nucleotide-binding</keyword>
<sequence length="495" mass="53422">MMSYCGTVAVSLAAGLALDAWIATAVAESAKSLSSSADAPANLLLLRLGGQSLADAVAGSACEDDYYFNYDDTAGQTCSWVGEDAAARCGLEVSGSQVEDFCLASCAKITPSQNPQAGGCGPGRTPYLQCLADRTTDDPVVGKWVDAGFCTPPAGDLPVDPQREEYLRGLRAFLTEYAAPDALDDVRSSSYKAMLRLAIDQASYPRPDDSDEIRMAFVERYSISVLDVHWELSPADIVPEDRPQCGFSEIDCDADGHVTKVNLRYDISVKIRTIPAEICLLRHSREWILSRQQLTGRIPCAQQTADDGPAAGFPTTLNVLRLDKNQLTGTLPPTLFSLTALTSLVLDTNLLSGTLSPAIGNLPALEILSLFDNHFIGTVPDDLERLTRLEVLHLDQNNLLGCCGPGLCARTDVGTLKYLTVDCELVSCPCATQCFRPCWCDYNSRQSCSPPQISPCGEGQTCGAHVGACEEYFSPRREGVPLCQGYYYRCRCGTD</sequence>
<reference evidence="6" key="1">
    <citation type="submission" date="2021-01" db="EMBL/GenBank/DDBJ databases">
        <authorList>
            <person name="Corre E."/>
            <person name="Pelletier E."/>
            <person name="Niang G."/>
            <person name="Scheremetjew M."/>
            <person name="Finn R."/>
            <person name="Kale V."/>
            <person name="Holt S."/>
            <person name="Cochrane G."/>
            <person name="Meng A."/>
            <person name="Brown T."/>
            <person name="Cohen L."/>
        </authorList>
    </citation>
    <scope>NUCLEOTIDE SEQUENCE</scope>
    <source>
        <strain evidence="6">308</strain>
    </source>
</reference>
<dbReference type="GO" id="GO:0005524">
    <property type="term" value="F:ATP binding"/>
    <property type="evidence" value="ECO:0007669"/>
    <property type="project" value="UniProtKB-KW"/>
</dbReference>